<keyword evidence="7" id="KW-1185">Reference proteome</keyword>
<dbReference type="InterPro" id="IPR020472">
    <property type="entry name" value="WD40_PAC1"/>
</dbReference>
<dbReference type="Gene3D" id="1.20.1280.50">
    <property type="match status" value="1"/>
</dbReference>
<feature type="region of interest" description="Disordered" evidence="4">
    <location>
        <begin position="246"/>
        <end position="276"/>
    </location>
</feature>
<dbReference type="InterPro" id="IPR036322">
    <property type="entry name" value="WD40_repeat_dom_sf"/>
</dbReference>
<feature type="repeat" description="WD" evidence="3">
    <location>
        <begin position="461"/>
        <end position="500"/>
    </location>
</feature>
<dbReference type="CDD" id="cd22148">
    <property type="entry name" value="F-box_DdgacFF-like"/>
    <property type="match status" value="1"/>
</dbReference>
<gene>
    <name evidence="6" type="ORF">RRG08_034582</name>
</gene>
<evidence type="ECO:0000256" key="2">
    <source>
        <dbReference type="ARBA" id="ARBA00022737"/>
    </source>
</evidence>
<sequence>MNAVEFLSNHRVVVNRQARGAPLPHLTDSAVKTTLSELNKGIPYNTIPWRGRGGGMPTHSGVEFERQLDKISIWLEGWNHTQKCQFLQELLLHSSYTQLQLLHTVLQPTLHRDFMYTVRSRFPELEFSPVSTFTTRKLRDKLVRLGLDTFHRVGSAHYQKDIDVQPLKLPCLQDTSRSTQSIPNIFASQNSLDRLSTLRETQSQREARVKDKDRWIADKLDESDNKSVSQDAVSRFVEMPVRRHMQEEQMSREARRAAQIKALRKKSNKSMSSFSSELKKKRKLKWTTEDFQSREATTGRSEISKFSSMYTSGSARDADELDTERLPVEATQIMTWYIDQWSDTKKNEFLHKLVLKLDPRQHYFISSFLSLKHHKDIVGLLPDKLALNILQYLSPKELLVAGQVSKRWSRLANDNSLWRAKCEETTLEIPVPFAPEWKRVFKDNLYLRLNWNKGIYSTVDFRGHTHSVLCVTCDEDRLASGSSDKTIKVWDIHTGHLQHTLKGHSKGIWCLQFFTKLLLVSGSFDSTIRVWNLRTGTTTRTLLGHTGQIWCLKRHGPYIVSGSQDKTAKVWDIGRSLLAHTLVGHNAAVFSVDIAEDGSLIVTGSADRSVRLWRSTTGQLVKVVWVSPTTSIMAVSYSHGYFACSYDGTICLYKGAKLVKTFTEHMKRVESVNLRIVNAEQGQGYIISAGKDGFIKYWDITQDGSVQTFTGHKEPVNCIFVDERRIASASYDHKIRVWDFNVGMPPIQKPHDDEEETEIGGEQEGSSDEEEDGKETETVSLM</sequence>
<dbReference type="SMART" id="SM00320">
    <property type="entry name" value="WD40"/>
    <property type="match status" value="7"/>
</dbReference>
<dbReference type="SUPFAM" id="SSF50978">
    <property type="entry name" value="WD40 repeat-like"/>
    <property type="match status" value="2"/>
</dbReference>
<evidence type="ECO:0000256" key="3">
    <source>
        <dbReference type="PROSITE-ProRule" id="PRU00221"/>
    </source>
</evidence>
<dbReference type="SUPFAM" id="SSF81383">
    <property type="entry name" value="F-box domain"/>
    <property type="match status" value="1"/>
</dbReference>
<reference evidence="6" key="1">
    <citation type="journal article" date="2023" name="G3 (Bethesda)">
        <title>A reference genome for the long-term kleptoplast-retaining sea slug Elysia crispata morphotype clarki.</title>
        <authorList>
            <person name="Eastman K.E."/>
            <person name="Pendleton A.L."/>
            <person name="Shaikh M.A."/>
            <person name="Suttiyut T."/>
            <person name="Ogas R."/>
            <person name="Tomko P."/>
            <person name="Gavelis G."/>
            <person name="Widhalm J.R."/>
            <person name="Wisecaver J.H."/>
        </authorList>
    </citation>
    <scope>NUCLEOTIDE SEQUENCE</scope>
    <source>
        <strain evidence="6">ECLA1</strain>
    </source>
</reference>
<accession>A0AAE1B342</accession>
<dbReference type="PROSITE" id="PS50181">
    <property type="entry name" value="FBOX"/>
    <property type="match status" value="1"/>
</dbReference>
<dbReference type="Gene3D" id="2.130.10.10">
    <property type="entry name" value="YVTN repeat-like/Quinoprotein amine dehydrogenase"/>
    <property type="match status" value="3"/>
</dbReference>
<dbReference type="GO" id="GO:1990234">
    <property type="term" value="C:transferase complex"/>
    <property type="evidence" value="ECO:0007669"/>
    <property type="project" value="UniProtKB-ARBA"/>
</dbReference>
<dbReference type="PROSITE" id="PS50294">
    <property type="entry name" value="WD_REPEATS_REGION"/>
    <property type="match status" value="5"/>
</dbReference>
<feature type="domain" description="F-box" evidence="5">
    <location>
        <begin position="375"/>
        <end position="421"/>
    </location>
</feature>
<comment type="caution">
    <text evidence="6">The sequence shown here is derived from an EMBL/GenBank/DDBJ whole genome shotgun (WGS) entry which is preliminary data.</text>
</comment>
<feature type="repeat" description="WD" evidence="3">
    <location>
        <begin position="709"/>
        <end position="741"/>
    </location>
</feature>
<dbReference type="PRINTS" id="PR00320">
    <property type="entry name" value="GPROTEINBRPT"/>
</dbReference>
<feature type="region of interest" description="Disordered" evidence="4">
    <location>
        <begin position="745"/>
        <end position="782"/>
    </location>
</feature>
<feature type="repeat" description="WD" evidence="3">
    <location>
        <begin position="501"/>
        <end position="541"/>
    </location>
</feature>
<evidence type="ECO:0000256" key="4">
    <source>
        <dbReference type="SAM" id="MobiDB-lite"/>
    </source>
</evidence>
<dbReference type="PROSITE" id="PS00678">
    <property type="entry name" value="WD_REPEATS_1"/>
    <property type="match status" value="4"/>
</dbReference>
<organism evidence="6 7">
    <name type="scientific">Elysia crispata</name>
    <name type="common">lettuce slug</name>
    <dbReference type="NCBI Taxonomy" id="231223"/>
    <lineage>
        <taxon>Eukaryota</taxon>
        <taxon>Metazoa</taxon>
        <taxon>Spiralia</taxon>
        <taxon>Lophotrochozoa</taxon>
        <taxon>Mollusca</taxon>
        <taxon>Gastropoda</taxon>
        <taxon>Heterobranchia</taxon>
        <taxon>Euthyneura</taxon>
        <taxon>Panpulmonata</taxon>
        <taxon>Sacoglossa</taxon>
        <taxon>Placobranchoidea</taxon>
        <taxon>Plakobranchidae</taxon>
        <taxon>Elysia</taxon>
    </lineage>
</organism>
<dbReference type="InterPro" id="IPR001810">
    <property type="entry name" value="F-box_dom"/>
</dbReference>
<dbReference type="InterPro" id="IPR019775">
    <property type="entry name" value="WD40_repeat_CS"/>
</dbReference>
<dbReference type="Proteomes" id="UP001283361">
    <property type="component" value="Unassembled WGS sequence"/>
</dbReference>
<evidence type="ECO:0000313" key="7">
    <source>
        <dbReference type="Proteomes" id="UP001283361"/>
    </source>
</evidence>
<keyword evidence="2" id="KW-0677">Repeat</keyword>
<dbReference type="PANTHER" id="PTHR22847">
    <property type="entry name" value="WD40 REPEAT PROTEIN"/>
    <property type="match status" value="1"/>
</dbReference>
<keyword evidence="1 3" id="KW-0853">WD repeat</keyword>
<dbReference type="InterPro" id="IPR036047">
    <property type="entry name" value="F-box-like_dom_sf"/>
</dbReference>
<proteinExistence type="predicted"/>
<dbReference type="EMBL" id="JAWDGP010000724">
    <property type="protein sequence ID" value="KAK3798021.1"/>
    <property type="molecule type" value="Genomic_DNA"/>
</dbReference>
<feature type="compositionally biased region" description="Basic and acidic residues" evidence="4">
    <location>
        <begin position="246"/>
        <end position="256"/>
    </location>
</feature>
<dbReference type="CDD" id="cd00200">
    <property type="entry name" value="WD40"/>
    <property type="match status" value="1"/>
</dbReference>
<dbReference type="InterPro" id="IPR001680">
    <property type="entry name" value="WD40_rpt"/>
</dbReference>
<dbReference type="Pfam" id="PF12937">
    <property type="entry name" value="F-box-like"/>
    <property type="match status" value="1"/>
</dbReference>
<feature type="repeat" description="WD" evidence="3">
    <location>
        <begin position="582"/>
        <end position="623"/>
    </location>
</feature>
<dbReference type="InterPro" id="IPR015943">
    <property type="entry name" value="WD40/YVTN_repeat-like_dom_sf"/>
</dbReference>
<feature type="repeat" description="WD" evidence="3">
    <location>
        <begin position="685"/>
        <end position="708"/>
    </location>
</feature>
<feature type="repeat" description="WD" evidence="3">
    <location>
        <begin position="542"/>
        <end position="581"/>
    </location>
</feature>
<dbReference type="PANTHER" id="PTHR22847:SF736">
    <property type="entry name" value="F-BOX DOMAIN-CONTAINING PROTEIN"/>
    <property type="match status" value="1"/>
</dbReference>
<feature type="compositionally biased region" description="Acidic residues" evidence="4">
    <location>
        <begin position="753"/>
        <end position="774"/>
    </location>
</feature>
<dbReference type="PROSITE" id="PS50082">
    <property type="entry name" value="WD_REPEATS_2"/>
    <property type="match status" value="6"/>
</dbReference>
<dbReference type="AlphaFoldDB" id="A0AAE1B342"/>
<dbReference type="Pfam" id="PF00400">
    <property type="entry name" value="WD40"/>
    <property type="match status" value="6"/>
</dbReference>
<protein>
    <recommendedName>
        <fullName evidence="5">F-box domain-containing protein</fullName>
    </recommendedName>
</protein>
<evidence type="ECO:0000256" key="1">
    <source>
        <dbReference type="ARBA" id="ARBA00022574"/>
    </source>
</evidence>
<dbReference type="SMART" id="SM00256">
    <property type="entry name" value="FBOX"/>
    <property type="match status" value="1"/>
</dbReference>
<evidence type="ECO:0000259" key="5">
    <source>
        <dbReference type="PROSITE" id="PS50181"/>
    </source>
</evidence>
<name>A0AAE1B342_9GAST</name>
<evidence type="ECO:0000313" key="6">
    <source>
        <dbReference type="EMBL" id="KAK3798021.1"/>
    </source>
</evidence>